<dbReference type="Gene3D" id="2.130.10.10">
    <property type="entry name" value="YVTN repeat-like/Quinoprotein amine dehydrogenase"/>
    <property type="match status" value="1"/>
</dbReference>
<protein>
    <submittedName>
        <fullName evidence="4">6-phosphogluconolactonase</fullName>
    </submittedName>
</protein>
<sequence>MKRWMLAMTALAAVFGAHAPPAVAATYVYVSNAESREISVLRLDREARVLRPVQTVQVTGTAMPMAISPDKRFLYVALRSQPFSVAAFGINPSTGELSPIATSPLPDSMAYVATDRTGRFLLSASYGGDKLAVNAIAANGTVAAEPLQVVATRRHAHALLTDRSNRRAFATNLGGDVVLQFNFDAATGQLAPNAPPAIETDKGQGPRHLVFHPGDRFAYLLNELDATVNVYPYDAATGLMGARIQRASALPDGFQGGAPWAAEIRITADGRRLYASERRSSTLSVFAVDEGTGQLRRTAVVPTEEQPRGFSLDAAGQFLVAVGQKSHAATLYAIDPATGHLSAVHRLPLGKDPNWVEIVDLP</sequence>
<evidence type="ECO:0000313" key="5">
    <source>
        <dbReference type="Proteomes" id="UP000241808"/>
    </source>
</evidence>
<dbReference type="Pfam" id="PF10282">
    <property type="entry name" value="Lactonase"/>
    <property type="match status" value="1"/>
</dbReference>
<keyword evidence="2" id="KW-0119">Carbohydrate metabolism</keyword>
<feature type="signal peptide" evidence="3">
    <location>
        <begin position="1"/>
        <end position="24"/>
    </location>
</feature>
<comment type="caution">
    <text evidence="4">The sequence shown here is derived from an EMBL/GenBank/DDBJ whole genome shotgun (WGS) entry which is preliminary data.</text>
</comment>
<organism evidence="4 5">
    <name type="scientific">Phreatobacter oligotrophus</name>
    <dbReference type="NCBI Taxonomy" id="1122261"/>
    <lineage>
        <taxon>Bacteria</taxon>
        <taxon>Pseudomonadati</taxon>
        <taxon>Pseudomonadota</taxon>
        <taxon>Alphaproteobacteria</taxon>
        <taxon>Hyphomicrobiales</taxon>
        <taxon>Phreatobacteraceae</taxon>
        <taxon>Phreatobacter</taxon>
    </lineage>
</organism>
<evidence type="ECO:0000313" key="4">
    <source>
        <dbReference type="EMBL" id="PTM51914.1"/>
    </source>
</evidence>
<dbReference type="GO" id="GO:0006006">
    <property type="term" value="P:glucose metabolic process"/>
    <property type="evidence" value="ECO:0007669"/>
    <property type="project" value="UniProtKB-KW"/>
</dbReference>
<feature type="chain" id="PRO_5015475434" evidence="3">
    <location>
        <begin position="25"/>
        <end position="362"/>
    </location>
</feature>
<keyword evidence="2" id="KW-0313">Glucose metabolism</keyword>
<evidence type="ECO:0000256" key="2">
    <source>
        <dbReference type="ARBA" id="ARBA00022526"/>
    </source>
</evidence>
<evidence type="ECO:0000256" key="1">
    <source>
        <dbReference type="ARBA" id="ARBA00005564"/>
    </source>
</evidence>
<name>A0A2T4YYV5_9HYPH</name>
<dbReference type="PANTHER" id="PTHR30344:SF1">
    <property type="entry name" value="6-PHOSPHOGLUCONOLACTONASE"/>
    <property type="match status" value="1"/>
</dbReference>
<accession>A0A2T4YYV5</accession>
<reference evidence="4 5" key="1">
    <citation type="submission" date="2018-04" db="EMBL/GenBank/DDBJ databases">
        <title>Genomic Encyclopedia of Archaeal and Bacterial Type Strains, Phase II (KMG-II): from individual species to whole genera.</title>
        <authorList>
            <person name="Goeker M."/>
        </authorList>
    </citation>
    <scope>NUCLEOTIDE SEQUENCE [LARGE SCALE GENOMIC DNA]</scope>
    <source>
        <strain evidence="4 5">DSM 25521</strain>
    </source>
</reference>
<evidence type="ECO:0000256" key="3">
    <source>
        <dbReference type="SAM" id="SignalP"/>
    </source>
</evidence>
<dbReference type="InterPro" id="IPR011045">
    <property type="entry name" value="N2O_reductase_N"/>
</dbReference>
<dbReference type="PANTHER" id="PTHR30344">
    <property type="entry name" value="6-PHOSPHOGLUCONOLACTONASE-RELATED"/>
    <property type="match status" value="1"/>
</dbReference>
<dbReference type="GO" id="GO:0005829">
    <property type="term" value="C:cytosol"/>
    <property type="evidence" value="ECO:0007669"/>
    <property type="project" value="TreeGrafter"/>
</dbReference>
<dbReference type="InterPro" id="IPR019405">
    <property type="entry name" value="Lactonase_7-beta_prop"/>
</dbReference>
<dbReference type="InterPro" id="IPR015943">
    <property type="entry name" value="WD40/YVTN_repeat-like_dom_sf"/>
</dbReference>
<comment type="similarity">
    <text evidence="1">Belongs to the cycloisomerase 2 family.</text>
</comment>
<dbReference type="AlphaFoldDB" id="A0A2T4YYV5"/>
<dbReference type="InterPro" id="IPR050282">
    <property type="entry name" value="Cycloisomerase_2"/>
</dbReference>
<dbReference type="GO" id="GO:0017057">
    <property type="term" value="F:6-phosphogluconolactonase activity"/>
    <property type="evidence" value="ECO:0007669"/>
    <property type="project" value="TreeGrafter"/>
</dbReference>
<proteinExistence type="inferred from homology"/>
<keyword evidence="3" id="KW-0732">Signal</keyword>
<gene>
    <name evidence="4" type="ORF">C8P69_109202</name>
</gene>
<dbReference type="Proteomes" id="UP000241808">
    <property type="component" value="Unassembled WGS sequence"/>
</dbReference>
<dbReference type="EMBL" id="PZZL01000009">
    <property type="protein sequence ID" value="PTM51914.1"/>
    <property type="molecule type" value="Genomic_DNA"/>
</dbReference>
<dbReference type="SUPFAM" id="SSF50974">
    <property type="entry name" value="Nitrous oxide reductase, N-terminal domain"/>
    <property type="match status" value="2"/>
</dbReference>
<keyword evidence="5" id="KW-1185">Reference proteome</keyword>